<protein>
    <submittedName>
        <fullName evidence="4 5">Overexpressed in colon carcinoma 1 protein</fullName>
    </submittedName>
</protein>
<feature type="compositionally biased region" description="Basic and acidic residues" evidence="2">
    <location>
        <begin position="204"/>
        <end position="217"/>
    </location>
</feature>
<evidence type="ECO:0000313" key="4">
    <source>
        <dbReference type="RefSeq" id="XP_026926745.1"/>
    </source>
</evidence>
<proteinExistence type="inferred from homology"/>
<comment type="similarity">
    <text evidence="1">Belongs to the OCC1 family.</text>
</comment>
<evidence type="ECO:0000313" key="5">
    <source>
        <dbReference type="RefSeq" id="XP_053082656.1"/>
    </source>
</evidence>
<feature type="region of interest" description="Disordered" evidence="2">
    <location>
        <begin position="1"/>
        <end position="222"/>
    </location>
</feature>
<feature type="compositionally biased region" description="Pro residues" evidence="2">
    <location>
        <begin position="143"/>
        <end position="158"/>
    </location>
</feature>
<feature type="compositionally biased region" description="Polar residues" evidence="2">
    <location>
        <begin position="1"/>
        <end position="11"/>
    </location>
</feature>
<evidence type="ECO:0000313" key="3">
    <source>
        <dbReference type="Proteomes" id="UP001652583"/>
    </source>
</evidence>
<reference evidence="4" key="1">
    <citation type="submission" date="2025-04" db="UniProtKB">
        <authorList>
            <consortium name="RefSeq"/>
        </authorList>
    </citation>
    <scope>IDENTIFICATION</scope>
    <source>
        <tissue evidence="4 5">Blood</tissue>
    </source>
</reference>
<evidence type="ECO:0000256" key="1">
    <source>
        <dbReference type="ARBA" id="ARBA00005237"/>
    </source>
</evidence>
<dbReference type="RefSeq" id="XP_053082656.1">
    <property type="nucleotide sequence ID" value="XM_053226681.1"/>
</dbReference>
<feature type="compositionally biased region" description="Basic and acidic residues" evidence="2">
    <location>
        <begin position="187"/>
        <end position="197"/>
    </location>
</feature>
<gene>
    <name evidence="4" type="primary">CUNH12orf75</name>
    <name evidence="5" type="synonym">CB4H12orf75</name>
</gene>
<organism evidence="3 4">
    <name type="scientific">Acinonyx jubatus</name>
    <name type="common">Cheetah</name>
    <dbReference type="NCBI Taxonomy" id="32536"/>
    <lineage>
        <taxon>Eukaryota</taxon>
        <taxon>Metazoa</taxon>
        <taxon>Chordata</taxon>
        <taxon>Craniata</taxon>
        <taxon>Vertebrata</taxon>
        <taxon>Euteleostomi</taxon>
        <taxon>Mammalia</taxon>
        <taxon>Eutheria</taxon>
        <taxon>Laurasiatheria</taxon>
        <taxon>Carnivora</taxon>
        <taxon>Feliformia</taxon>
        <taxon>Felidae</taxon>
        <taxon>Felinae</taxon>
        <taxon>Acinonyx</taxon>
    </lineage>
</organism>
<sequence>MQIAVSATSFPTHILKQGGEVGKKRQRGRGGRQVGISGRLQPHPTAGAGHAPSLALAPQTHFKLPPPLNDDQCPAGEPEGDRGLAGAAVAEVTGGSGGDPDRGGGEGCAAASAPEPRRLLSRTPSPRVPALTARLRKGATRLCPPPPGPARPARPPPASGLGRTALRLRLRPQDPRPPAPERGFPGQRRDGLRELHRHERGRRPRTEESITEDDKRRNYGGVYVGLPSEAVNMVSNQTKTVRKN</sequence>
<accession>A0A6J2AEB7</accession>
<dbReference type="Proteomes" id="UP001652583">
    <property type="component" value="Chromosome B4"/>
</dbReference>
<dbReference type="RefSeq" id="XP_026926745.1">
    <property type="nucleotide sequence ID" value="XM_027070944.1"/>
</dbReference>
<dbReference type="PANTHER" id="PTHR38502:SF1">
    <property type="entry name" value="OVEREXPRESSED IN COLON CARCINOMA 1 PROTEIN"/>
    <property type="match status" value="1"/>
</dbReference>
<dbReference type="AlphaFoldDB" id="A0A6J2AEB7"/>
<keyword evidence="3" id="KW-1185">Reference proteome</keyword>
<dbReference type="KEGG" id="aju:113602763"/>
<name>A0A6J2AEB7_ACIJB</name>
<dbReference type="InterPro" id="IPR029133">
    <property type="entry name" value="OCC1"/>
</dbReference>
<dbReference type="PANTHER" id="PTHR38502">
    <property type="entry name" value="OVEREXPRESSED IN COLON CARCINOMA 1 PROTEIN"/>
    <property type="match status" value="1"/>
</dbReference>
<evidence type="ECO:0000256" key="2">
    <source>
        <dbReference type="SAM" id="MobiDB-lite"/>
    </source>
</evidence>
<dbReference type="Pfam" id="PF15506">
    <property type="entry name" value="OCC1"/>
    <property type="match status" value="1"/>
</dbReference>